<dbReference type="EMBL" id="JAPFRF010000011">
    <property type="protein sequence ID" value="KAJ7316064.1"/>
    <property type="molecule type" value="Genomic_DNA"/>
</dbReference>
<dbReference type="Proteomes" id="UP001142489">
    <property type="component" value="Unassembled WGS sequence"/>
</dbReference>
<proteinExistence type="predicted"/>
<dbReference type="AlphaFoldDB" id="A0A9Q1AWC5"/>
<keyword evidence="2" id="KW-1185">Reference proteome</keyword>
<evidence type="ECO:0000313" key="1">
    <source>
        <dbReference type="EMBL" id="KAJ7316064.1"/>
    </source>
</evidence>
<sequence length="158" mass="17690">LLEGDERRKRPDSTHPALWVLLETPGGRQRRKRPDSTHPALWVLLELVFSQAHLWLPRSVMENAVLVTSRLRLEPAKHHLVARTLPLRMMSRVYIPPTLATNPQFGDIADWGRTSPTPVVLPQAPLIPLSGMVSGAAEQASQMRAVSLIVWSNQILCC</sequence>
<comment type="caution">
    <text evidence="1">The sequence shown here is derived from an EMBL/GenBank/DDBJ whole genome shotgun (WGS) entry which is preliminary data.</text>
</comment>
<organism evidence="1 2">
    <name type="scientific">Phrynocephalus forsythii</name>
    <dbReference type="NCBI Taxonomy" id="171643"/>
    <lineage>
        <taxon>Eukaryota</taxon>
        <taxon>Metazoa</taxon>
        <taxon>Chordata</taxon>
        <taxon>Craniata</taxon>
        <taxon>Vertebrata</taxon>
        <taxon>Euteleostomi</taxon>
        <taxon>Lepidosauria</taxon>
        <taxon>Squamata</taxon>
        <taxon>Bifurcata</taxon>
        <taxon>Unidentata</taxon>
        <taxon>Episquamata</taxon>
        <taxon>Toxicofera</taxon>
        <taxon>Iguania</taxon>
        <taxon>Acrodonta</taxon>
        <taxon>Agamidae</taxon>
        <taxon>Agaminae</taxon>
        <taxon>Phrynocephalus</taxon>
    </lineage>
</organism>
<name>A0A9Q1AWC5_9SAUR</name>
<accession>A0A9Q1AWC5</accession>
<reference evidence="1" key="1">
    <citation type="journal article" date="2023" name="DNA Res.">
        <title>Chromosome-level genome assembly of Phrynocephalus forsythii using third-generation DNA sequencing and Hi-C analysis.</title>
        <authorList>
            <person name="Qi Y."/>
            <person name="Zhao W."/>
            <person name="Zhao Y."/>
            <person name="Niu C."/>
            <person name="Cao S."/>
            <person name="Zhang Y."/>
        </authorList>
    </citation>
    <scope>NUCLEOTIDE SEQUENCE</scope>
    <source>
        <tissue evidence="1">Muscle</tissue>
    </source>
</reference>
<feature type="non-terminal residue" evidence="1">
    <location>
        <position position="1"/>
    </location>
</feature>
<protein>
    <submittedName>
        <fullName evidence="1">Uncharacterized protein</fullName>
    </submittedName>
</protein>
<gene>
    <name evidence="1" type="ORF">JRQ81_002226</name>
</gene>
<evidence type="ECO:0000313" key="2">
    <source>
        <dbReference type="Proteomes" id="UP001142489"/>
    </source>
</evidence>